<evidence type="ECO:0000259" key="2">
    <source>
        <dbReference type="Pfam" id="PF00188"/>
    </source>
</evidence>
<protein>
    <recommendedName>
        <fullName evidence="2">SCP domain-containing protein</fullName>
    </recommendedName>
</protein>
<accession>A0A0R2NKQ8</accession>
<dbReference type="SUPFAM" id="SSF55797">
    <property type="entry name" value="PR-1-like"/>
    <property type="match status" value="1"/>
</dbReference>
<feature type="signal peptide" evidence="1">
    <location>
        <begin position="1"/>
        <end position="21"/>
    </location>
</feature>
<dbReference type="InterPro" id="IPR014044">
    <property type="entry name" value="CAP_dom"/>
</dbReference>
<name>A0A0R2NKQ8_9LACO</name>
<feature type="chain" id="PRO_5039419062" description="SCP domain-containing protein" evidence="1">
    <location>
        <begin position="22"/>
        <end position="264"/>
    </location>
</feature>
<sequence length="264" mass="29031">MKVTKLVISTLTVLAVTTTGAATLSSTATTAFAKKAATAKVVKTTNFKSKHKVHVRGGAMYTSTKLTKKNHNMNNYLYTKFYATKQVTIRQKNGKNATYSYLISKNGKVKGYVKSSNVWNMWGYGKYSVTAYRKGALKALNLERKNAGLKPLKETAKLDKVAQKNSDRMLKDGKKFKANVKGVSHAGWVFDSYVAPKSNAIIQYEDGASWGKGTIDELMSHTNLVANKGAKAKPYLLSKKHTMVGFGATQHGEAVYEFIVVSHK</sequence>
<gene>
    <name evidence="3" type="ORF">DY78_GL001052</name>
</gene>
<dbReference type="EMBL" id="AYGX02000137">
    <property type="protein sequence ID" value="KRO26358.1"/>
    <property type="molecule type" value="Genomic_DNA"/>
</dbReference>
<dbReference type="AlphaFoldDB" id="A0A0R2NKQ8"/>
<dbReference type="InterPro" id="IPR035940">
    <property type="entry name" value="CAP_sf"/>
</dbReference>
<keyword evidence="1" id="KW-0732">Signal</keyword>
<feature type="domain" description="SCP" evidence="2">
    <location>
        <begin position="137"/>
        <end position="260"/>
    </location>
</feature>
<organism evidence="3 4">
    <name type="scientific">Lactiplantibacillus fabifermentans DSM 21115</name>
    <dbReference type="NCBI Taxonomy" id="1413187"/>
    <lineage>
        <taxon>Bacteria</taxon>
        <taxon>Bacillati</taxon>
        <taxon>Bacillota</taxon>
        <taxon>Bacilli</taxon>
        <taxon>Lactobacillales</taxon>
        <taxon>Lactobacillaceae</taxon>
        <taxon>Lactiplantibacillus</taxon>
    </lineage>
</organism>
<comment type="caution">
    <text evidence="3">The sequence shown here is derived from an EMBL/GenBank/DDBJ whole genome shotgun (WGS) entry which is preliminary data.</text>
</comment>
<evidence type="ECO:0000256" key="1">
    <source>
        <dbReference type="SAM" id="SignalP"/>
    </source>
</evidence>
<proteinExistence type="predicted"/>
<evidence type="ECO:0000313" key="3">
    <source>
        <dbReference type="EMBL" id="KRO26358.1"/>
    </source>
</evidence>
<dbReference type="Gene3D" id="3.40.33.10">
    <property type="entry name" value="CAP"/>
    <property type="match status" value="1"/>
</dbReference>
<evidence type="ECO:0000313" key="4">
    <source>
        <dbReference type="Proteomes" id="UP000050920"/>
    </source>
</evidence>
<dbReference type="Pfam" id="PF00188">
    <property type="entry name" value="CAP"/>
    <property type="match status" value="1"/>
</dbReference>
<dbReference type="RefSeq" id="WP_024626379.1">
    <property type="nucleotide sequence ID" value="NZ_AYGX02000137.1"/>
</dbReference>
<dbReference type="Proteomes" id="UP000050920">
    <property type="component" value="Unassembled WGS sequence"/>
</dbReference>
<reference evidence="3 4" key="1">
    <citation type="journal article" date="2015" name="Genome Announc.">
        <title>Expanding the biotechnology potential of lactobacilli through comparative genomics of 213 strains and associated genera.</title>
        <authorList>
            <person name="Sun Z."/>
            <person name="Harris H.M."/>
            <person name="McCann A."/>
            <person name="Guo C."/>
            <person name="Argimon S."/>
            <person name="Zhang W."/>
            <person name="Yang X."/>
            <person name="Jeffery I.B."/>
            <person name="Cooney J.C."/>
            <person name="Kagawa T.F."/>
            <person name="Liu W."/>
            <person name="Song Y."/>
            <person name="Salvetti E."/>
            <person name="Wrobel A."/>
            <person name="Rasinkangas P."/>
            <person name="Parkhill J."/>
            <person name="Rea M.C."/>
            <person name="O'Sullivan O."/>
            <person name="Ritari J."/>
            <person name="Douillard F.P."/>
            <person name="Paul Ross R."/>
            <person name="Yang R."/>
            <person name="Briner A.E."/>
            <person name="Felis G.E."/>
            <person name="de Vos W.M."/>
            <person name="Barrangou R."/>
            <person name="Klaenhammer T.R."/>
            <person name="Caufield P.W."/>
            <person name="Cui Y."/>
            <person name="Zhang H."/>
            <person name="O'Toole P.W."/>
        </authorList>
    </citation>
    <scope>NUCLEOTIDE SEQUENCE [LARGE SCALE GENOMIC DNA]</scope>
    <source>
        <strain evidence="3 4">DSM 21115</strain>
    </source>
</reference>
<keyword evidence="4" id="KW-1185">Reference proteome</keyword>